<protein>
    <submittedName>
        <fullName evidence="2">Cytochrome c</fullName>
    </submittedName>
</protein>
<feature type="region of interest" description="Disordered" evidence="1">
    <location>
        <begin position="52"/>
        <end position="113"/>
    </location>
</feature>
<keyword evidence="3" id="KW-1185">Reference proteome</keyword>
<dbReference type="Proteomes" id="UP000002497">
    <property type="component" value="Unassembled WGS sequence"/>
</dbReference>
<evidence type="ECO:0000256" key="1">
    <source>
        <dbReference type="SAM" id="MobiDB-lite"/>
    </source>
</evidence>
<reference evidence="3" key="1">
    <citation type="journal article" date="2010" name="Genome Res.">
        <title>Population genomic sequencing of Coccidioides fungi reveals recent hybridization and transposon control.</title>
        <authorList>
            <person name="Neafsey D.E."/>
            <person name="Barker B.M."/>
            <person name="Sharpton T.J."/>
            <person name="Stajich J.E."/>
            <person name="Park D.J."/>
            <person name="Whiston E."/>
            <person name="Hung C.-Y."/>
            <person name="McMahan C."/>
            <person name="White J."/>
            <person name="Sykes S."/>
            <person name="Heiman D."/>
            <person name="Young S."/>
            <person name="Zeng Q."/>
            <person name="Abouelleil A."/>
            <person name="Aftuck L."/>
            <person name="Bessette D."/>
            <person name="Brown A."/>
            <person name="FitzGerald M."/>
            <person name="Lui A."/>
            <person name="Macdonald J.P."/>
            <person name="Priest M."/>
            <person name="Orbach M.J."/>
            <person name="Galgiani J.N."/>
            <person name="Kirkland T.N."/>
            <person name="Cole G.T."/>
            <person name="Birren B.W."/>
            <person name="Henn M.R."/>
            <person name="Taylor J.W."/>
            <person name="Rounsley S.D."/>
        </authorList>
    </citation>
    <scope>NUCLEOTIDE SEQUENCE [LARGE SCALE GENOMIC DNA]</scope>
    <source>
        <strain evidence="3">RMSCC 757 / Silveira</strain>
    </source>
</reference>
<dbReference type="EMBL" id="GL636503">
    <property type="protein sequence ID" value="EFW14954.1"/>
    <property type="molecule type" value="Genomic_DNA"/>
</dbReference>
<sequence>MRYSAGYCGRAGTISPLRDDTVTYNPYHPHCIIQHPFFFFLFYPVTPPRVPTSSRPAALNATPSRRAVPTRSAPTCTVSSAARPVRLRASPTPTPTSKRVSLGTTRLSTSTSRTLRSTFPVPRWPSVVSRRLRTATT</sequence>
<dbReference type="VEuPathDB" id="FungiDB:CPSG_08612"/>
<name>E9DF56_COCPS</name>
<feature type="compositionally biased region" description="Low complexity" evidence="1">
    <location>
        <begin position="101"/>
        <end position="113"/>
    </location>
</feature>
<proteinExistence type="predicted"/>
<dbReference type="HOGENOM" id="CLU_1864938_0_0_1"/>
<organism evidence="3">
    <name type="scientific">Coccidioides posadasii (strain RMSCC 757 / Silveira)</name>
    <name type="common">Valley fever fungus</name>
    <dbReference type="NCBI Taxonomy" id="443226"/>
    <lineage>
        <taxon>Eukaryota</taxon>
        <taxon>Fungi</taxon>
        <taxon>Dikarya</taxon>
        <taxon>Ascomycota</taxon>
        <taxon>Pezizomycotina</taxon>
        <taxon>Eurotiomycetes</taxon>
        <taxon>Eurotiomycetidae</taxon>
        <taxon>Onygenales</taxon>
        <taxon>Onygenaceae</taxon>
        <taxon>Coccidioides</taxon>
    </lineage>
</organism>
<accession>E9DF56</accession>
<reference evidence="3" key="2">
    <citation type="submission" date="2010-03" db="EMBL/GenBank/DDBJ databases">
        <title>The genome sequence of Coccidioides posadasii strain Silveira.</title>
        <authorList>
            <consortium name="The Broad Institute Genome Sequencing Center for Infectious Disease"/>
            <person name="Neafsey D."/>
            <person name="Orbach M."/>
            <person name="Henn M.R."/>
            <person name="Cole G.T."/>
            <person name="Galgiani J."/>
            <person name="Gardner M.J."/>
            <person name="Kirkland T.N."/>
            <person name="Taylor J.W."/>
            <person name="Young S.K."/>
            <person name="Zeng Q."/>
            <person name="Koehrsen M."/>
            <person name="Alvarado L."/>
            <person name="Berlin A."/>
            <person name="Borenstein D."/>
            <person name="Chapman S.B."/>
            <person name="Chen Z."/>
            <person name="Engels R."/>
            <person name="Freedman E."/>
            <person name="Gellesch M."/>
            <person name="Goldberg J."/>
            <person name="Griggs A."/>
            <person name="Gujja S."/>
            <person name="Heilman E."/>
            <person name="Heiman D."/>
            <person name="Howarth C."/>
            <person name="Jen D."/>
            <person name="Larson L."/>
            <person name="Mehta T."/>
            <person name="Neiman D."/>
            <person name="Park D."/>
            <person name="Pearson M."/>
            <person name="Richards J."/>
            <person name="Roberts A."/>
            <person name="Saif S."/>
            <person name="Shea T."/>
            <person name="Shenoy N."/>
            <person name="Sisk P."/>
            <person name="Stolte C."/>
            <person name="Sykes S."/>
            <person name="Walk T."/>
            <person name="White J."/>
            <person name="Yandava C."/>
            <person name="Haas B."/>
            <person name="Nusbaum C."/>
            <person name="Birren B."/>
        </authorList>
    </citation>
    <scope>NUCLEOTIDE SEQUENCE [LARGE SCALE GENOMIC DNA]</scope>
    <source>
        <strain evidence="3">RMSCC 757 / Silveira</strain>
    </source>
</reference>
<evidence type="ECO:0000313" key="3">
    <source>
        <dbReference type="Proteomes" id="UP000002497"/>
    </source>
</evidence>
<evidence type="ECO:0000313" key="2">
    <source>
        <dbReference type="EMBL" id="EFW14954.1"/>
    </source>
</evidence>
<dbReference type="AlphaFoldDB" id="E9DF56"/>
<gene>
    <name evidence="2" type="ORF">CPSG_08612</name>
</gene>
<dbReference type="OMA" id="CGRAGTI"/>